<dbReference type="CDD" id="cd08999">
    <property type="entry name" value="GH43_ABN-like"/>
    <property type="match status" value="1"/>
</dbReference>
<evidence type="ECO:0000256" key="2">
    <source>
        <dbReference type="ARBA" id="ARBA00022801"/>
    </source>
</evidence>
<comment type="similarity">
    <text evidence="1 5">Belongs to the glycosyl hydrolase 43 family.</text>
</comment>
<gene>
    <name evidence="7" type="ORF">ZT3D7_G10225</name>
</gene>
<keyword evidence="6" id="KW-0732">Signal</keyword>
<evidence type="ECO:0000313" key="7">
    <source>
        <dbReference type="EMBL" id="SMQ55070.1"/>
    </source>
</evidence>
<sequence>MFINIISIFTFAFVATTHARFGRGGPPSGTTHSSPIRCAISSNFPDPSIRYHNGTWYAFATNDAASIDPVRGAATSETFGQTKVQMATSTDFVNWNVASLPQQPLPAVGAWSDSTQLNGSSDHDYLPNTWAPAVVRRDDGKYVMYYNAPASTNPFPQQPHPHCVGTALSEFHNPAGPYVPANTSLACSLEQGGAIDAEVTKDADGTIWSMWKVNGNSIGSGGECGNTIPPFRPTPIMLQKMLSDGMTPSGAPIQILDRIDSDGPLVEAPKIVRVESSNGRNGSDSTYFLFFSSGCMQSAAYSIKYATSKDIAGPYVRAKETLLKTGAWGMMAPGSVGIDQDGSGEWKMAFHATVWDVTLGPVSAMFTTGLKFEGTKVKLVGGEEE</sequence>
<dbReference type="Gene3D" id="2.115.10.20">
    <property type="entry name" value="Glycosyl hydrolase domain, family 43"/>
    <property type="match status" value="1"/>
</dbReference>
<keyword evidence="2 5" id="KW-0378">Hydrolase</keyword>
<evidence type="ECO:0000256" key="3">
    <source>
        <dbReference type="ARBA" id="ARBA00023295"/>
    </source>
</evidence>
<protein>
    <recommendedName>
        <fullName evidence="9">Arabinanase/levansucrase/invertase</fullName>
    </recommendedName>
</protein>
<dbReference type="STRING" id="1276538.A0A1X7S6C8"/>
<feature type="chain" id="PRO_5013050105" description="Arabinanase/levansucrase/invertase" evidence="6">
    <location>
        <begin position="20"/>
        <end position="385"/>
    </location>
</feature>
<accession>A0A1X7S6C8</accession>
<evidence type="ECO:0000313" key="8">
    <source>
        <dbReference type="Proteomes" id="UP000215127"/>
    </source>
</evidence>
<keyword evidence="3 5" id="KW-0326">Glycosidase</keyword>
<dbReference type="EMBL" id="LT853702">
    <property type="protein sequence ID" value="SMQ55070.1"/>
    <property type="molecule type" value="Genomic_DNA"/>
</dbReference>
<proteinExistence type="inferred from homology"/>
<evidence type="ECO:0000256" key="6">
    <source>
        <dbReference type="SAM" id="SignalP"/>
    </source>
</evidence>
<evidence type="ECO:0008006" key="9">
    <source>
        <dbReference type="Google" id="ProtNLM"/>
    </source>
</evidence>
<feature type="site" description="Important for catalytic activity, responsible for pKa modulation of the active site Glu and correct orientation of both the proton donor and substrate" evidence="4">
    <location>
        <position position="196"/>
    </location>
</feature>
<dbReference type="InterPro" id="IPR051795">
    <property type="entry name" value="Glycosyl_Hydrlase_43"/>
</dbReference>
<keyword evidence="8" id="KW-1185">Reference proteome</keyword>
<dbReference type="Pfam" id="PF04616">
    <property type="entry name" value="Glyco_hydro_43"/>
    <property type="match status" value="1"/>
</dbReference>
<evidence type="ECO:0000256" key="1">
    <source>
        <dbReference type="ARBA" id="ARBA00009865"/>
    </source>
</evidence>
<dbReference type="GO" id="GO:0005975">
    <property type="term" value="P:carbohydrate metabolic process"/>
    <property type="evidence" value="ECO:0007669"/>
    <property type="project" value="InterPro"/>
</dbReference>
<dbReference type="InterPro" id="IPR023296">
    <property type="entry name" value="Glyco_hydro_beta-prop_sf"/>
</dbReference>
<dbReference type="InterPro" id="IPR006710">
    <property type="entry name" value="Glyco_hydro_43"/>
</dbReference>
<reference evidence="7 8" key="1">
    <citation type="submission" date="2016-06" db="EMBL/GenBank/DDBJ databases">
        <authorList>
            <person name="Kjaerup R.B."/>
            <person name="Dalgaard T.S."/>
            <person name="Juul-Madsen H.R."/>
        </authorList>
    </citation>
    <scope>NUCLEOTIDE SEQUENCE [LARGE SCALE GENOMIC DNA]</scope>
</reference>
<dbReference type="PANTHER" id="PTHR42812">
    <property type="entry name" value="BETA-XYLOSIDASE"/>
    <property type="match status" value="1"/>
</dbReference>
<evidence type="ECO:0000256" key="4">
    <source>
        <dbReference type="PIRSR" id="PIRSR606710-2"/>
    </source>
</evidence>
<dbReference type="PANTHER" id="PTHR42812:SF5">
    <property type="entry name" value="ENDO-ARABINASE"/>
    <property type="match status" value="1"/>
</dbReference>
<dbReference type="AlphaFoldDB" id="A0A1X7S6C8"/>
<dbReference type="SUPFAM" id="SSF75005">
    <property type="entry name" value="Arabinanase/levansucrase/invertase"/>
    <property type="match status" value="1"/>
</dbReference>
<name>A0A1X7S6C8_ZYMT9</name>
<evidence type="ECO:0000256" key="5">
    <source>
        <dbReference type="RuleBase" id="RU361187"/>
    </source>
</evidence>
<feature type="signal peptide" evidence="6">
    <location>
        <begin position="1"/>
        <end position="19"/>
    </location>
</feature>
<dbReference type="GO" id="GO:0004553">
    <property type="term" value="F:hydrolase activity, hydrolyzing O-glycosyl compounds"/>
    <property type="evidence" value="ECO:0007669"/>
    <property type="project" value="InterPro"/>
</dbReference>
<organism evidence="7 8">
    <name type="scientific">Zymoseptoria tritici (strain ST99CH_3D7)</name>
    <dbReference type="NCBI Taxonomy" id="1276538"/>
    <lineage>
        <taxon>Eukaryota</taxon>
        <taxon>Fungi</taxon>
        <taxon>Dikarya</taxon>
        <taxon>Ascomycota</taxon>
        <taxon>Pezizomycotina</taxon>
        <taxon>Dothideomycetes</taxon>
        <taxon>Dothideomycetidae</taxon>
        <taxon>Mycosphaerellales</taxon>
        <taxon>Mycosphaerellaceae</taxon>
        <taxon>Zymoseptoria</taxon>
    </lineage>
</organism>
<dbReference type="Proteomes" id="UP000215127">
    <property type="component" value="Chromosome 11"/>
</dbReference>